<protein>
    <submittedName>
        <fullName evidence="1">Uncharacterized protein</fullName>
    </submittedName>
</protein>
<organism evidence="1 2">
    <name type="scientific">Edaphobacter modestus</name>
    <dbReference type="NCBI Taxonomy" id="388466"/>
    <lineage>
        <taxon>Bacteria</taxon>
        <taxon>Pseudomonadati</taxon>
        <taxon>Acidobacteriota</taxon>
        <taxon>Terriglobia</taxon>
        <taxon>Terriglobales</taxon>
        <taxon>Acidobacteriaceae</taxon>
        <taxon>Edaphobacter</taxon>
    </lineage>
</organism>
<dbReference type="Proteomes" id="UP000292958">
    <property type="component" value="Unassembled WGS sequence"/>
</dbReference>
<gene>
    <name evidence="1" type="ORF">BDD14_4858</name>
</gene>
<evidence type="ECO:0000313" key="1">
    <source>
        <dbReference type="EMBL" id="RZU43223.1"/>
    </source>
</evidence>
<reference evidence="1 2" key="1">
    <citation type="submission" date="2019-02" db="EMBL/GenBank/DDBJ databases">
        <title>Genomic Encyclopedia of Archaeal and Bacterial Type Strains, Phase II (KMG-II): from individual species to whole genera.</title>
        <authorList>
            <person name="Goeker M."/>
        </authorList>
    </citation>
    <scope>NUCLEOTIDE SEQUENCE [LARGE SCALE GENOMIC DNA]</scope>
    <source>
        <strain evidence="1 2">DSM 18101</strain>
    </source>
</reference>
<dbReference type="AlphaFoldDB" id="A0A4Q7Z113"/>
<sequence length="35" mass="3542">MSLTKLVIAAAGVAIPAARACHFLPCRAGRTANCS</sequence>
<proteinExistence type="predicted"/>
<dbReference type="EMBL" id="SHKW01000001">
    <property type="protein sequence ID" value="RZU43223.1"/>
    <property type="molecule type" value="Genomic_DNA"/>
</dbReference>
<accession>A0A4Q7Z113</accession>
<name>A0A4Q7Z113_9BACT</name>
<evidence type="ECO:0000313" key="2">
    <source>
        <dbReference type="Proteomes" id="UP000292958"/>
    </source>
</evidence>
<comment type="caution">
    <text evidence="1">The sequence shown here is derived from an EMBL/GenBank/DDBJ whole genome shotgun (WGS) entry which is preliminary data.</text>
</comment>
<keyword evidence="2" id="KW-1185">Reference proteome</keyword>